<dbReference type="Gene3D" id="3.40.47.10">
    <property type="match status" value="1"/>
</dbReference>
<dbReference type="PANTHER" id="PTHR18919">
    <property type="entry name" value="ACETYL-COA C-ACYLTRANSFERASE"/>
    <property type="match status" value="1"/>
</dbReference>
<comment type="similarity">
    <text evidence="1 4">Belongs to the thiolase-like superfamily. Thiolase family.</text>
</comment>
<dbReference type="Proteomes" id="UP001060919">
    <property type="component" value="Chromosome"/>
</dbReference>
<dbReference type="PROSITE" id="PS00098">
    <property type="entry name" value="THIOLASE_1"/>
    <property type="match status" value="1"/>
</dbReference>
<dbReference type="InterPro" id="IPR002155">
    <property type="entry name" value="Thiolase"/>
</dbReference>
<keyword evidence="2 4" id="KW-0808">Transferase</keyword>
<dbReference type="PROSITE" id="PS00099">
    <property type="entry name" value="THIOLASE_3"/>
    <property type="match status" value="1"/>
</dbReference>
<evidence type="ECO:0000259" key="5">
    <source>
        <dbReference type="Pfam" id="PF00108"/>
    </source>
</evidence>
<feature type="domain" description="Thiolase N-terminal" evidence="5">
    <location>
        <begin position="8"/>
        <end position="261"/>
    </location>
</feature>
<dbReference type="EMBL" id="AP026867">
    <property type="protein sequence ID" value="BDS10991.1"/>
    <property type="molecule type" value="Genomic_DNA"/>
</dbReference>
<keyword evidence="8" id="KW-1185">Reference proteome</keyword>
<dbReference type="InterPro" id="IPR020615">
    <property type="entry name" value="Thiolase_acyl_enz_int_AS"/>
</dbReference>
<evidence type="ECO:0000256" key="2">
    <source>
        <dbReference type="ARBA" id="ARBA00022679"/>
    </source>
</evidence>
<evidence type="ECO:0000256" key="1">
    <source>
        <dbReference type="ARBA" id="ARBA00010982"/>
    </source>
</evidence>
<gene>
    <name evidence="7" type="ORF">AsAng_0017010</name>
</gene>
<dbReference type="GO" id="GO:0003988">
    <property type="term" value="F:acetyl-CoA C-acyltransferase activity"/>
    <property type="evidence" value="ECO:0007669"/>
    <property type="project" value="UniProtKB-ARBA"/>
</dbReference>
<feature type="domain" description="Thiolase C-terminal" evidence="6">
    <location>
        <begin position="269"/>
        <end position="390"/>
    </location>
</feature>
<name>A0A916DSS0_9BACT</name>
<dbReference type="RefSeq" id="WP_264792206.1">
    <property type="nucleotide sequence ID" value="NZ_AP026867.1"/>
</dbReference>
<evidence type="ECO:0000313" key="7">
    <source>
        <dbReference type="EMBL" id="BDS10991.1"/>
    </source>
</evidence>
<reference evidence="7" key="1">
    <citation type="submission" date="2022-09" db="EMBL/GenBank/DDBJ databases">
        <title>Aureispira anguillicida sp. nov., isolated from Leptocephalus of Japanese eel Anguilla japonica.</title>
        <authorList>
            <person name="Yuasa K."/>
            <person name="Mekata T."/>
            <person name="Ikunari K."/>
        </authorList>
    </citation>
    <scope>NUCLEOTIDE SEQUENCE</scope>
    <source>
        <strain evidence="7">EL160426</strain>
    </source>
</reference>
<keyword evidence="3 4" id="KW-0012">Acyltransferase</keyword>
<dbReference type="PIRSF" id="PIRSF000429">
    <property type="entry name" value="Ac-CoA_Ac_transf"/>
    <property type="match status" value="1"/>
</dbReference>
<dbReference type="CDD" id="cd00751">
    <property type="entry name" value="thiolase"/>
    <property type="match status" value="1"/>
</dbReference>
<dbReference type="KEGG" id="aup:AsAng_0017010"/>
<dbReference type="InterPro" id="IPR020610">
    <property type="entry name" value="Thiolase_AS"/>
</dbReference>
<dbReference type="InterPro" id="IPR020616">
    <property type="entry name" value="Thiolase_N"/>
</dbReference>
<dbReference type="SUPFAM" id="SSF53901">
    <property type="entry name" value="Thiolase-like"/>
    <property type="match status" value="2"/>
</dbReference>
<dbReference type="PANTHER" id="PTHR18919:SF107">
    <property type="entry name" value="ACETYL-COA ACETYLTRANSFERASE, CYTOSOLIC"/>
    <property type="match status" value="1"/>
</dbReference>
<proteinExistence type="inferred from homology"/>
<accession>A0A916DSS0</accession>
<dbReference type="NCBIfam" id="TIGR01930">
    <property type="entry name" value="AcCoA-C-Actrans"/>
    <property type="match status" value="1"/>
</dbReference>
<evidence type="ECO:0000313" key="8">
    <source>
        <dbReference type="Proteomes" id="UP001060919"/>
    </source>
</evidence>
<evidence type="ECO:0000259" key="6">
    <source>
        <dbReference type="Pfam" id="PF02803"/>
    </source>
</evidence>
<organism evidence="7 8">
    <name type="scientific">Aureispira anguillae</name>
    <dbReference type="NCBI Taxonomy" id="2864201"/>
    <lineage>
        <taxon>Bacteria</taxon>
        <taxon>Pseudomonadati</taxon>
        <taxon>Bacteroidota</taxon>
        <taxon>Saprospiria</taxon>
        <taxon>Saprospirales</taxon>
        <taxon>Saprospiraceae</taxon>
        <taxon>Aureispira</taxon>
    </lineage>
</organism>
<dbReference type="Pfam" id="PF02803">
    <property type="entry name" value="Thiolase_C"/>
    <property type="match status" value="1"/>
</dbReference>
<dbReference type="InterPro" id="IPR016039">
    <property type="entry name" value="Thiolase-like"/>
</dbReference>
<protein>
    <submittedName>
        <fullName evidence="7">Thiolase family protein</fullName>
    </submittedName>
</protein>
<dbReference type="Pfam" id="PF00108">
    <property type="entry name" value="Thiolase_N"/>
    <property type="match status" value="1"/>
</dbReference>
<dbReference type="AlphaFoldDB" id="A0A916DSS0"/>
<dbReference type="InterPro" id="IPR020617">
    <property type="entry name" value="Thiolase_C"/>
</dbReference>
<evidence type="ECO:0000256" key="4">
    <source>
        <dbReference type="RuleBase" id="RU003557"/>
    </source>
</evidence>
<sequence>MNNKNQTIYIIDALRSPIGKLYGALSHIRPDDLASLVIQELIAKNNLEKASIDGVILGCANQAGEDNRNVARMASLLAGLPYSAVATTINSLCSSGMEAIISASRSIALGEGDCYIAGGIESMSRSPLITSKVDKSTVNSLIGWRFVNPKIYAACPTLSMPETAELLAKNYNINRDLQDEYAYQSRLKYQTALERSIWSEEILPIKDHKNKLWQIDEQHRILSLDLLSKLPKLVENGHCISSGNAARIGDGAAIVALASESYIKRHNIQPLAQVKTWASAACHPSNMGLSAVAATQKVMQRTDLQLQELDWIEMSESFAVQALVCIQELGLDPEKVNPYGGALTAGNPISVSAARLVVSLAKEMGRNPNVKNGLAAACAGLGTGAALILEQA</sequence>
<evidence type="ECO:0000256" key="3">
    <source>
        <dbReference type="ARBA" id="ARBA00023315"/>
    </source>
</evidence>